<organism evidence="2 3">
    <name type="scientific">Limulus polyphemus</name>
    <name type="common">Atlantic horseshoe crab</name>
    <dbReference type="NCBI Taxonomy" id="6850"/>
    <lineage>
        <taxon>Eukaryota</taxon>
        <taxon>Metazoa</taxon>
        <taxon>Ecdysozoa</taxon>
        <taxon>Arthropoda</taxon>
        <taxon>Chelicerata</taxon>
        <taxon>Merostomata</taxon>
        <taxon>Xiphosura</taxon>
        <taxon>Limulidae</taxon>
        <taxon>Limulus</taxon>
    </lineage>
</organism>
<reference evidence="3" key="1">
    <citation type="submission" date="2025-08" db="UniProtKB">
        <authorList>
            <consortium name="RefSeq"/>
        </authorList>
    </citation>
    <scope>IDENTIFICATION</scope>
    <source>
        <tissue evidence="3">Muscle</tissue>
    </source>
</reference>
<dbReference type="Pfam" id="PF08174">
    <property type="entry name" value="Anillin"/>
    <property type="match status" value="1"/>
</dbReference>
<dbReference type="GeneID" id="106465650"/>
<dbReference type="RefSeq" id="XP_022249297.1">
    <property type="nucleotide sequence ID" value="XM_022393589.1"/>
</dbReference>
<dbReference type="PANTHER" id="PTHR21538">
    <property type="entry name" value="ANILLIN/RHOTEKIN RTKN"/>
    <property type="match status" value="1"/>
</dbReference>
<dbReference type="InterPro" id="IPR051364">
    <property type="entry name" value="Cytokinesis/Rho-signaling"/>
</dbReference>
<protein>
    <submittedName>
        <fullName evidence="3">Rhotekin-2-like isoform X1</fullName>
    </submittedName>
</protein>
<evidence type="ECO:0000313" key="3">
    <source>
        <dbReference type="RefSeq" id="XP_022249297.1"/>
    </source>
</evidence>
<evidence type="ECO:0000313" key="2">
    <source>
        <dbReference type="Proteomes" id="UP000694941"/>
    </source>
</evidence>
<sequence length="318" mass="36610">MAPTLRSTATVPRKRREFQFSPTVSNNFDYLRFLSNTRKKRFCKERTKNLSKTKNECDLEQKIDFEMKMREGIIKLLAVSRHSIQTLEASKSLLTCTERIKAYMAEQEHQSLQSGSVRQAMKSKGRVSVSDIRMPLIWKDSDHFKNKGDYRRFGVFCLLKIGSKIADTEVVWNVDRNMTDISFGSVSVFNQISSDFEVRLEVYSHMLHNDLSIASTPCKIKRKITRSISRTVGRKLAISLNDKRTNGENGHRFDLVAYATLRLNDVGDSIKTHDLLQINPEDPCHQLPLFGCFCCRLVAQPDFVNKERFAGYLKIIKV</sequence>
<dbReference type="Proteomes" id="UP000694941">
    <property type="component" value="Unplaced"/>
</dbReference>
<evidence type="ECO:0000259" key="1">
    <source>
        <dbReference type="Pfam" id="PF08174"/>
    </source>
</evidence>
<dbReference type="InterPro" id="IPR012966">
    <property type="entry name" value="AHD"/>
</dbReference>
<name>A0ABM1T091_LIMPO</name>
<feature type="domain" description="Anillin homology" evidence="1">
    <location>
        <begin position="123"/>
        <end position="267"/>
    </location>
</feature>
<accession>A0ABM1T091</accession>
<proteinExistence type="predicted"/>
<gene>
    <name evidence="3" type="primary">LOC106465650</name>
</gene>
<dbReference type="PANTHER" id="PTHR21538:SF24">
    <property type="entry name" value="PH DOMAIN-CONTAINING PROTEIN"/>
    <property type="match status" value="1"/>
</dbReference>
<keyword evidence="2" id="KW-1185">Reference proteome</keyword>